<dbReference type="GO" id="GO:0052654">
    <property type="term" value="F:L-leucine-2-oxoglutarate transaminase activity"/>
    <property type="evidence" value="ECO:0007669"/>
    <property type="project" value="RHEA"/>
</dbReference>
<dbReference type="CDD" id="cd01557">
    <property type="entry name" value="BCAT_beta_family"/>
    <property type="match status" value="1"/>
</dbReference>
<keyword evidence="14" id="KW-1185">Reference proteome</keyword>
<dbReference type="GO" id="GO:0009098">
    <property type="term" value="P:L-leucine biosynthetic process"/>
    <property type="evidence" value="ECO:0007669"/>
    <property type="project" value="TreeGrafter"/>
</dbReference>
<evidence type="ECO:0000313" key="13">
    <source>
        <dbReference type="EMBL" id="PWN34254.1"/>
    </source>
</evidence>
<dbReference type="GO" id="GO:0052655">
    <property type="term" value="F:L-valine-2-oxoglutarate transaminase activity"/>
    <property type="evidence" value="ECO:0007669"/>
    <property type="project" value="RHEA"/>
</dbReference>
<dbReference type="GO" id="GO:0052656">
    <property type="term" value="F:L-isoleucine-2-oxoglutarate transaminase activity"/>
    <property type="evidence" value="ECO:0007669"/>
    <property type="project" value="RHEA"/>
</dbReference>
<evidence type="ECO:0000256" key="1">
    <source>
        <dbReference type="ARBA" id="ARBA00001933"/>
    </source>
</evidence>
<protein>
    <recommendedName>
        <fullName evidence="11">Branched-chain-amino-acid aminotransferase</fullName>
        <ecNumber evidence="11">2.6.1.42</ecNumber>
    </recommendedName>
</protein>
<dbReference type="Proteomes" id="UP000245771">
    <property type="component" value="Unassembled WGS sequence"/>
</dbReference>
<dbReference type="Gene3D" id="3.20.10.10">
    <property type="entry name" value="D-amino Acid Aminotransferase, subunit A, domain 2"/>
    <property type="match status" value="1"/>
</dbReference>
<dbReference type="SUPFAM" id="SSF56752">
    <property type="entry name" value="D-aminoacid aminotransferase-like PLP-dependent enzymes"/>
    <property type="match status" value="1"/>
</dbReference>
<reference evidence="13 14" key="1">
    <citation type="journal article" date="2018" name="Mol. Biol. Evol.">
        <title>Broad Genomic Sampling Reveals a Smut Pathogenic Ancestry of the Fungal Clade Ustilaginomycotina.</title>
        <authorList>
            <person name="Kijpornyongpan T."/>
            <person name="Mondo S.J."/>
            <person name="Barry K."/>
            <person name="Sandor L."/>
            <person name="Lee J."/>
            <person name="Lipzen A."/>
            <person name="Pangilinan J."/>
            <person name="LaButti K."/>
            <person name="Hainaut M."/>
            <person name="Henrissat B."/>
            <person name="Grigoriev I.V."/>
            <person name="Spatafora J.W."/>
            <person name="Aime M.C."/>
        </authorList>
    </citation>
    <scope>NUCLEOTIDE SEQUENCE [LARGE SCALE GENOMIC DNA]</scope>
    <source>
        <strain evidence="13 14">MCA 3882</strain>
    </source>
</reference>
<dbReference type="FunFam" id="3.30.470.10:FF:000005">
    <property type="entry name" value="Branched-chain-amino-acid aminotransferase"/>
    <property type="match status" value="1"/>
</dbReference>
<dbReference type="OrthoDB" id="1732691at2759"/>
<comment type="catalytic activity">
    <reaction evidence="11">
        <text>L-leucine + 2-oxoglutarate = 4-methyl-2-oxopentanoate + L-glutamate</text>
        <dbReference type="Rhea" id="RHEA:18321"/>
        <dbReference type="ChEBI" id="CHEBI:16810"/>
        <dbReference type="ChEBI" id="CHEBI:17865"/>
        <dbReference type="ChEBI" id="CHEBI:29985"/>
        <dbReference type="ChEBI" id="CHEBI:57427"/>
        <dbReference type="EC" id="2.6.1.42"/>
    </reaction>
</comment>
<evidence type="ECO:0000256" key="11">
    <source>
        <dbReference type="RuleBase" id="RU004517"/>
    </source>
</evidence>
<dbReference type="InterPro" id="IPR005786">
    <property type="entry name" value="B_amino_transII"/>
</dbReference>
<dbReference type="Pfam" id="PF01063">
    <property type="entry name" value="Aminotran_4"/>
    <property type="match status" value="1"/>
</dbReference>
<evidence type="ECO:0000256" key="2">
    <source>
        <dbReference type="ARBA" id="ARBA00009320"/>
    </source>
</evidence>
<name>A0A316VAH5_9BASI</name>
<evidence type="ECO:0000256" key="12">
    <source>
        <dbReference type="SAM" id="MobiDB-lite"/>
    </source>
</evidence>
<dbReference type="FunCoup" id="A0A316VAH5">
    <property type="interactions" value="304"/>
</dbReference>
<gene>
    <name evidence="13" type="ORF">FA14DRAFT_123765</name>
</gene>
<accession>A0A316VAH5</accession>
<dbReference type="PANTHER" id="PTHR11825:SF44">
    <property type="entry name" value="BRANCHED-CHAIN-AMINO-ACID AMINOTRANSFERASE"/>
    <property type="match status" value="1"/>
</dbReference>
<evidence type="ECO:0000313" key="14">
    <source>
        <dbReference type="Proteomes" id="UP000245771"/>
    </source>
</evidence>
<dbReference type="GO" id="GO:0005739">
    <property type="term" value="C:mitochondrion"/>
    <property type="evidence" value="ECO:0007669"/>
    <property type="project" value="TreeGrafter"/>
</dbReference>
<comment type="catalytic activity">
    <reaction evidence="11">
        <text>L-isoleucine + 2-oxoglutarate = (S)-3-methyl-2-oxopentanoate + L-glutamate</text>
        <dbReference type="Rhea" id="RHEA:24801"/>
        <dbReference type="ChEBI" id="CHEBI:16810"/>
        <dbReference type="ChEBI" id="CHEBI:29985"/>
        <dbReference type="ChEBI" id="CHEBI:35146"/>
        <dbReference type="ChEBI" id="CHEBI:58045"/>
        <dbReference type="EC" id="2.6.1.42"/>
    </reaction>
</comment>
<sequence length="405" mass="44094">MAAKAALNGKQMRSFHTDPMTGEKTGYADLDYGAVTIEKIQAPNAPPPSSTLVFGHSFSDHMVTANWNSLTGWAPPAIHPYKPLVLDPSSVIFHYAPSLFEGMKAYKDVNGRIRLFRPDMNMARLNRSATRIALPEVNGKELTKLIAKLVSLDADFVPSEPGHSIYIRPTLIGTQAALGVHPANEAMLFVILSPVGPYFKSGFKPVALEADPNKVRAWPNGTGSYKLGLNYAPGLQPQMEAATRGYSQNLWLFGPEHLLTEVGTMNLFTAIKNDKGQTELITAPLNGLILPGVTRDSILGLARDHASGKMRIEGLPEDLIVSERELSMKEVEQAGKEGRLMEMFGSGTAVVVAPVDRIGYEGRDIHIPVGEEGVGPIAKRMLDTINDIQLGRIEHPWSVAIDELI</sequence>
<dbReference type="PANTHER" id="PTHR11825">
    <property type="entry name" value="SUBGROUP IIII AMINOTRANSFERASE"/>
    <property type="match status" value="1"/>
</dbReference>
<dbReference type="InterPro" id="IPR033939">
    <property type="entry name" value="BCAT_family"/>
</dbReference>
<evidence type="ECO:0000256" key="3">
    <source>
        <dbReference type="ARBA" id="ARBA00022576"/>
    </source>
</evidence>
<dbReference type="FunFam" id="3.20.10.10:FF:000004">
    <property type="entry name" value="Branched-chain-amino-acid aminotransferase"/>
    <property type="match status" value="1"/>
</dbReference>
<organism evidence="13 14">
    <name type="scientific">Meira miltonrushii</name>
    <dbReference type="NCBI Taxonomy" id="1280837"/>
    <lineage>
        <taxon>Eukaryota</taxon>
        <taxon>Fungi</taxon>
        <taxon>Dikarya</taxon>
        <taxon>Basidiomycota</taxon>
        <taxon>Ustilaginomycotina</taxon>
        <taxon>Exobasidiomycetes</taxon>
        <taxon>Exobasidiales</taxon>
        <taxon>Brachybasidiaceae</taxon>
        <taxon>Meira</taxon>
    </lineage>
</organism>
<dbReference type="EMBL" id="KZ819604">
    <property type="protein sequence ID" value="PWN34254.1"/>
    <property type="molecule type" value="Genomic_DNA"/>
</dbReference>
<dbReference type="InterPro" id="IPR043131">
    <property type="entry name" value="BCAT-like_N"/>
</dbReference>
<dbReference type="AlphaFoldDB" id="A0A316VAH5"/>
<keyword evidence="3 11" id="KW-0032">Aminotransferase</keyword>
<comment type="catalytic activity">
    <reaction evidence="11">
        <text>L-valine + 2-oxoglutarate = 3-methyl-2-oxobutanoate + L-glutamate</text>
        <dbReference type="Rhea" id="RHEA:24813"/>
        <dbReference type="ChEBI" id="CHEBI:11851"/>
        <dbReference type="ChEBI" id="CHEBI:16810"/>
        <dbReference type="ChEBI" id="CHEBI:29985"/>
        <dbReference type="ChEBI" id="CHEBI:57762"/>
        <dbReference type="EC" id="2.6.1.42"/>
    </reaction>
</comment>
<evidence type="ECO:0000256" key="4">
    <source>
        <dbReference type="ARBA" id="ARBA00022605"/>
    </source>
</evidence>
<dbReference type="GeneID" id="37018381"/>
<comment type="cofactor">
    <cofactor evidence="1 10">
        <name>pyridoxal 5'-phosphate</name>
        <dbReference type="ChEBI" id="CHEBI:597326"/>
    </cofactor>
</comment>
<keyword evidence="4 11" id="KW-0028">Amino-acid biosynthesis</keyword>
<comment type="similarity">
    <text evidence="2 9">Belongs to the class-IV pyridoxal-phosphate-dependent aminotransferase family.</text>
</comment>
<feature type="region of interest" description="Disordered" evidence="12">
    <location>
        <begin position="1"/>
        <end position="20"/>
    </location>
</feature>
<feature type="modified residue" description="N6-(pyridoxal phosphate)lysine" evidence="8">
    <location>
        <position position="226"/>
    </location>
</feature>
<dbReference type="Gene3D" id="3.30.470.10">
    <property type="match status" value="1"/>
</dbReference>
<evidence type="ECO:0000256" key="9">
    <source>
        <dbReference type="RuleBase" id="RU004106"/>
    </source>
</evidence>
<evidence type="ECO:0000256" key="7">
    <source>
        <dbReference type="ARBA" id="ARBA00023304"/>
    </source>
</evidence>
<keyword evidence="7 11" id="KW-0100">Branched-chain amino acid biosynthesis</keyword>
<dbReference type="STRING" id="1280837.A0A316VAH5"/>
<evidence type="ECO:0000256" key="5">
    <source>
        <dbReference type="ARBA" id="ARBA00022679"/>
    </source>
</evidence>
<keyword evidence="5 11" id="KW-0808">Transferase</keyword>
<dbReference type="InterPro" id="IPR043132">
    <property type="entry name" value="BCAT-like_C"/>
</dbReference>
<dbReference type="InterPro" id="IPR036038">
    <property type="entry name" value="Aminotransferase-like"/>
</dbReference>
<evidence type="ECO:0000256" key="6">
    <source>
        <dbReference type="ARBA" id="ARBA00022898"/>
    </source>
</evidence>
<dbReference type="InterPro" id="IPR001544">
    <property type="entry name" value="Aminotrans_IV"/>
</dbReference>
<keyword evidence="6 10" id="KW-0663">Pyridoxal phosphate</keyword>
<proteinExistence type="inferred from homology"/>
<dbReference type="NCBIfam" id="NF009897">
    <property type="entry name" value="PRK13357.1"/>
    <property type="match status" value="1"/>
</dbReference>
<dbReference type="GO" id="GO:0009099">
    <property type="term" value="P:L-valine biosynthetic process"/>
    <property type="evidence" value="ECO:0007669"/>
    <property type="project" value="TreeGrafter"/>
</dbReference>
<evidence type="ECO:0000256" key="10">
    <source>
        <dbReference type="RuleBase" id="RU004516"/>
    </source>
</evidence>
<dbReference type="InParanoid" id="A0A316VAH5"/>
<dbReference type="PIRSF" id="PIRSF006468">
    <property type="entry name" value="BCAT1"/>
    <property type="match status" value="1"/>
</dbReference>
<dbReference type="EC" id="2.6.1.42" evidence="11"/>
<dbReference type="NCBIfam" id="TIGR01123">
    <property type="entry name" value="ilvE_II"/>
    <property type="match status" value="1"/>
</dbReference>
<dbReference type="RefSeq" id="XP_025354556.1">
    <property type="nucleotide sequence ID" value="XM_025496600.1"/>
</dbReference>
<evidence type="ECO:0000256" key="8">
    <source>
        <dbReference type="PIRSR" id="PIRSR006468-1"/>
    </source>
</evidence>
<dbReference type="PROSITE" id="PS00770">
    <property type="entry name" value="AA_TRANSFER_CLASS_4"/>
    <property type="match status" value="1"/>
</dbReference>
<dbReference type="InterPro" id="IPR018300">
    <property type="entry name" value="Aminotrans_IV_CS"/>
</dbReference>